<keyword evidence="3" id="KW-1185">Reference proteome</keyword>
<dbReference type="OrthoDB" id="7689644at2"/>
<dbReference type="AlphaFoldDB" id="A0A099F3E5"/>
<evidence type="ECO:0000313" key="4">
    <source>
        <dbReference type="Proteomes" id="UP000256941"/>
    </source>
</evidence>
<dbReference type="Proteomes" id="UP000256794">
    <property type="component" value="Unassembled WGS sequence"/>
</dbReference>
<protein>
    <submittedName>
        <fullName evidence="1">Uncharacterized protein</fullName>
    </submittedName>
</protein>
<dbReference type="eggNOG" id="ENOG5033KXA">
    <property type="taxonomic scope" value="Bacteria"/>
</dbReference>
<name>A0A099F3E5_PARVE</name>
<gene>
    <name evidence="2" type="ORF">ATH84_105311</name>
    <name evidence="1" type="ORF">BDD41_4054</name>
</gene>
<sequence>MELIVGTRRIAAAAIHPIPGGVEAELRGDAVLPLLDATFHGAGRVEILGGGMDRRPMDVAGIEMRGASTLVTLLCAGEAAALH</sequence>
<dbReference type="Proteomes" id="UP000256941">
    <property type="component" value="Unassembled WGS sequence"/>
</dbReference>
<reference evidence="3 4" key="1">
    <citation type="submission" date="2018-08" db="EMBL/GenBank/DDBJ databases">
        <title>Genomic Encyclopedia of Archaeal and Bacterial Type Strains, Phase II (KMG-II): from individual species to whole genera.</title>
        <authorList>
            <person name="Goeker M."/>
        </authorList>
    </citation>
    <scope>NUCLEOTIDE SEQUENCE [LARGE SCALE GENOMIC DNA]</scope>
    <source>
        <strain evidence="1 4">DSM 17099</strain>
        <strain evidence="2 3">DSM 582</strain>
    </source>
</reference>
<evidence type="ECO:0000313" key="1">
    <source>
        <dbReference type="EMBL" id="REF68966.1"/>
    </source>
</evidence>
<comment type="caution">
    <text evidence="1">The sequence shown here is derived from an EMBL/GenBank/DDBJ whole genome shotgun (WGS) entry which is preliminary data.</text>
</comment>
<accession>A0A3D9XEM1</accession>
<evidence type="ECO:0000313" key="3">
    <source>
        <dbReference type="Proteomes" id="UP000256794"/>
    </source>
</evidence>
<evidence type="ECO:0000313" key="2">
    <source>
        <dbReference type="EMBL" id="REG30287.1"/>
    </source>
</evidence>
<dbReference type="RefSeq" id="WP_036760042.1">
    <property type="nucleotide sequence ID" value="NZ_CP035284.1"/>
</dbReference>
<dbReference type="EMBL" id="QUMX01000053">
    <property type="protein sequence ID" value="REG30287.1"/>
    <property type="molecule type" value="Genomic_DNA"/>
</dbReference>
<organism evidence="1 4">
    <name type="scientific">Paracoccus versutus</name>
    <name type="common">Thiobacillus versutus</name>
    <dbReference type="NCBI Taxonomy" id="34007"/>
    <lineage>
        <taxon>Bacteria</taxon>
        <taxon>Pseudomonadati</taxon>
        <taxon>Pseudomonadota</taxon>
        <taxon>Alphaproteobacteria</taxon>
        <taxon>Rhodobacterales</taxon>
        <taxon>Paracoccaceae</taxon>
        <taxon>Paracoccus</taxon>
    </lineage>
</organism>
<dbReference type="EMBL" id="QTUJ01000003">
    <property type="protein sequence ID" value="REF68966.1"/>
    <property type="molecule type" value="Genomic_DNA"/>
</dbReference>
<accession>A0A099F3E5</accession>
<proteinExistence type="predicted"/>